<feature type="transmembrane region" description="Helical" evidence="1">
    <location>
        <begin position="12"/>
        <end position="29"/>
    </location>
</feature>
<keyword evidence="1" id="KW-0812">Transmembrane</keyword>
<dbReference type="EMBL" id="QRLF01000008">
    <property type="protein sequence ID" value="RHI93353.1"/>
    <property type="molecule type" value="Genomic_DNA"/>
</dbReference>
<evidence type="ECO:0000313" key="2">
    <source>
        <dbReference type="EMBL" id="RHI93353.1"/>
    </source>
</evidence>
<keyword evidence="1" id="KW-1133">Transmembrane helix</keyword>
<dbReference type="AlphaFoldDB" id="A0A415BUC6"/>
<gene>
    <name evidence="2" type="ORF">DW150_05930</name>
</gene>
<organism evidence="2 3">
    <name type="scientific">Phocaeicola vulgatus</name>
    <name type="common">Bacteroides vulgatus</name>
    <dbReference type="NCBI Taxonomy" id="821"/>
    <lineage>
        <taxon>Bacteria</taxon>
        <taxon>Pseudomonadati</taxon>
        <taxon>Bacteroidota</taxon>
        <taxon>Bacteroidia</taxon>
        <taxon>Bacteroidales</taxon>
        <taxon>Bacteroidaceae</taxon>
        <taxon>Phocaeicola</taxon>
    </lineage>
</organism>
<accession>A0A415BUC6</accession>
<protein>
    <submittedName>
        <fullName evidence="2">Uncharacterized protein</fullName>
    </submittedName>
</protein>
<reference evidence="2 3" key="1">
    <citation type="submission" date="2018-08" db="EMBL/GenBank/DDBJ databases">
        <title>A genome reference for cultivated species of the human gut microbiota.</title>
        <authorList>
            <person name="Zou Y."/>
            <person name="Xue W."/>
            <person name="Luo G."/>
        </authorList>
    </citation>
    <scope>NUCLEOTIDE SEQUENCE [LARGE SCALE GENOMIC DNA]</scope>
    <source>
        <strain evidence="2 3">AM13-21</strain>
    </source>
</reference>
<evidence type="ECO:0000256" key="1">
    <source>
        <dbReference type="SAM" id="Phobius"/>
    </source>
</evidence>
<evidence type="ECO:0000313" key="3">
    <source>
        <dbReference type="Proteomes" id="UP000285777"/>
    </source>
</evidence>
<proteinExistence type="predicted"/>
<sequence length="61" mass="7132">MAAIYNVLAKRKNSLLLFASFTFMIRGLLLPLRMKPTTKRFSSFFLLLFCYPLLVICGFFF</sequence>
<comment type="caution">
    <text evidence="2">The sequence shown here is derived from an EMBL/GenBank/DDBJ whole genome shotgun (WGS) entry which is preliminary data.</text>
</comment>
<feature type="transmembrane region" description="Helical" evidence="1">
    <location>
        <begin position="41"/>
        <end position="60"/>
    </location>
</feature>
<keyword evidence="1" id="KW-0472">Membrane</keyword>
<name>A0A415BUC6_PHOVU</name>
<dbReference type="Proteomes" id="UP000285777">
    <property type="component" value="Unassembled WGS sequence"/>
</dbReference>